<dbReference type="AlphaFoldDB" id="A0AA48H592"/>
<keyword evidence="2" id="KW-1133">Transmembrane helix</keyword>
<dbReference type="SUPFAM" id="SSF55785">
    <property type="entry name" value="PYP-like sensor domain (PAS domain)"/>
    <property type="match status" value="3"/>
</dbReference>
<protein>
    <submittedName>
        <fullName evidence="3">Diguanylate cyclase</fullName>
    </submittedName>
</protein>
<feature type="compositionally biased region" description="Low complexity" evidence="1">
    <location>
        <begin position="541"/>
        <end position="560"/>
    </location>
</feature>
<organism evidence="3 4">
    <name type="scientific">Roseicyclus marinus</name>
    <dbReference type="NCBI Taxonomy" id="2161673"/>
    <lineage>
        <taxon>Bacteria</taxon>
        <taxon>Pseudomonadati</taxon>
        <taxon>Pseudomonadota</taxon>
        <taxon>Alphaproteobacteria</taxon>
        <taxon>Rhodobacterales</taxon>
        <taxon>Roseobacteraceae</taxon>
        <taxon>Roseicyclus</taxon>
    </lineage>
</organism>
<dbReference type="InterPro" id="IPR035965">
    <property type="entry name" value="PAS-like_dom_sf"/>
</dbReference>
<accession>A0AA48H592</accession>
<evidence type="ECO:0000256" key="2">
    <source>
        <dbReference type="SAM" id="Phobius"/>
    </source>
</evidence>
<feature type="region of interest" description="Disordered" evidence="1">
    <location>
        <begin position="526"/>
        <end position="568"/>
    </location>
</feature>
<keyword evidence="2" id="KW-0812">Transmembrane</keyword>
<gene>
    <name evidence="3" type="ORF">MACH21_00940</name>
</gene>
<keyword evidence="4" id="KW-1185">Reference proteome</keyword>
<dbReference type="Pfam" id="PF12860">
    <property type="entry name" value="PAS_7"/>
    <property type="match status" value="1"/>
</dbReference>
<dbReference type="KEGG" id="rmai:MACH21_00940"/>
<keyword evidence="2" id="KW-0472">Membrane</keyword>
<dbReference type="Gene3D" id="3.30.450.20">
    <property type="entry name" value="PAS domain"/>
    <property type="match status" value="1"/>
</dbReference>
<evidence type="ECO:0000313" key="3">
    <source>
        <dbReference type="EMBL" id="BDW83917.1"/>
    </source>
</evidence>
<evidence type="ECO:0000256" key="1">
    <source>
        <dbReference type="SAM" id="MobiDB-lite"/>
    </source>
</evidence>
<sequence length="568" mass="61424">MQADLFDLVLFGGISLLSALAALWLPGLISRRVRPGGNDGRPPVLIDAMRRYEFHEGYLVSPIDPNDAFLSPDTDRGAAFGDLTRALAMLHADLPGRLGALARRGEAFVLTGRFGVDALSVAGCSAKGRMVVMVGPAEVGTGREIVDVPVLRAIQAESEDLRHALDLGGAAIWTVDAEGRVIWANAAYLALVDRVAGRAGAEAVWPLPALFGAQVHPRPEPDNPRRCSLSVAQTEPGPEGGTLWFEVTAIERGDGLMFCAAPIDRLVAAETALRNFVQTLSKTFAHLPIGLAIFDKRRELVLFNPALVTLSTLPPQALAGRPRLVDFLDALRDRKRMPEPKDYKGWRDSIAHLEARAEQGTYEDVWALPGGQSLRVMGRPHPDGAVAFMFEDITAEVTLTQQFRGELELHRAVIDAQPGAMAVFAGDGRRVLANRAYRQLWRLPEEAEARPVFLPEAMARWQAACLPSSAASGCWGDIRRIAERKAAEPEVRARLVLRDRRCLDLSVAAIAGGAIMVRFEPEGAPACDRAQPVRSVDAEMAPAPGRGAQQAQEAVTRGPAPRAPAPQR</sequence>
<name>A0AA48H592_9RHOB</name>
<dbReference type="RefSeq" id="WP_338273390.1">
    <property type="nucleotide sequence ID" value="NZ_AP027266.1"/>
</dbReference>
<evidence type="ECO:0000313" key="4">
    <source>
        <dbReference type="Proteomes" id="UP001337723"/>
    </source>
</evidence>
<dbReference type="EMBL" id="AP027266">
    <property type="protein sequence ID" value="BDW83917.1"/>
    <property type="molecule type" value="Genomic_DNA"/>
</dbReference>
<dbReference type="Proteomes" id="UP001337723">
    <property type="component" value="Chromosome"/>
</dbReference>
<proteinExistence type="predicted"/>
<reference evidence="3 4" key="1">
    <citation type="submission" date="2023-01" db="EMBL/GenBank/DDBJ databases">
        <title>Complete genome sequence of Roseicyclus marinus strain Dej080120_10.</title>
        <authorList>
            <person name="Ueki S."/>
            <person name="Maruyama F."/>
        </authorList>
    </citation>
    <scope>NUCLEOTIDE SEQUENCE [LARGE SCALE GENOMIC DNA]</scope>
    <source>
        <strain evidence="3 4">Dej080120_10</strain>
    </source>
</reference>
<feature type="transmembrane region" description="Helical" evidence="2">
    <location>
        <begin position="6"/>
        <end position="25"/>
    </location>
</feature>